<gene>
    <name evidence="2" type="ORF">UREG_02933</name>
</gene>
<dbReference type="Proteomes" id="UP000002058">
    <property type="component" value="Unassembled WGS sequence"/>
</dbReference>
<dbReference type="EMBL" id="CH476615">
    <property type="protein sequence ID" value="EEP78084.1"/>
    <property type="molecule type" value="Genomic_DNA"/>
</dbReference>
<accession>C4JIS2</accession>
<dbReference type="OrthoDB" id="436852at2759"/>
<organism evidence="2 3">
    <name type="scientific">Uncinocarpus reesii (strain UAMH 1704)</name>
    <dbReference type="NCBI Taxonomy" id="336963"/>
    <lineage>
        <taxon>Eukaryota</taxon>
        <taxon>Fungi</taxon>
        <taxon>Dikarya</taxon>
        <taxon>Ascomycota</taxon>
        <taxon>Pezizomycotina</taxon>
        <taxon>Eurotiomycetes</taxon>
        <taxon>Eurotiomycetidae</taxon>
        <taxon>Onygenales</taxon>
        <taxon>Onygenaceae</taxon>
        <taxon>Uncinocarpus</taxon>
    </lineage>
</organism>
<dbReference type="VEuPathDB" id="FungiDB:UREG_02933"/>
<feature type="compositionally biased region" description="Polar residues" evidence="1">
    <location>
        <begin position="378"/>
        <end position="393"/>
    </location>
</feature>
<dbReference type="AlphaFoldDB" id="C4JIS2"/>
<name>C4JIS2_UNCRE</name>
<dbReference type="InParanoid" id="C4JIS2"/>
<sequence>MNWDHPIHSFTDPNVEPQTPTRTPTISSLDDTAFQTPKFESSFYDPRVTWDTADPYASSPELTRSAHRFDQTPGQRVQSPGDGTISRHRPVDIGRADSNFTTHSAGFADSVGSAKRSAASMQTPPPTSTVRRKAQDRNSTNLDLSTPIQPTYSAQPLETPSRVIGFSPGIFGLQGSPDFFTMSGNLATASPYFSRQMPWGHEGTGSQGAVGMSPTYGGSFNLPASSPPGLFDASRVESTNLGTSLLPVVHEPNGFNARSMAHDACGLEASHATLHSSIATSPRVPPVHSEDPSMFLSSPARRFGYSEQTLSPPPRPRVETRQPYHYQTELSEREKTQELKKLHRSKSSSRRQKVSRVESASYAPQTAAGKPAVKRSVTHSGVPSLSNSRPQRQTSFQAAVPVIGGGGVQEDSIQRPFLAFETTSLSALSLPYGFFAGSNGIVGPEDIPRMDWPLQK</sequence>
<evidence type="ECO:0000313" key="3">
    <source>
        <dbReference type="Proteomes" id="UP000002058"/>
    </source>
</evidence>
<feature type="compositionally biased region" description="Polar residues" evidence="1">
    <location>
        <begin position="16"/>
        <end position="34"/>
    </location>
</feature>
<feature type="compositionally biased region" description="Polar residues" evidence="1">
    <location>
        <begin position="137"/>
        <end position="155"/>
    </location>
</feature>
<feature type="compositionally biased region" description="Basic and acidic residues" evidence="1">
    <location>
        <begin position="330"/>
        <end position="340"/>
    </location>
</feature>
<feature type="compositionally biased region" description="Basic residues" evidence="1">
    <location>
        <begin position="341"/>
        <end position="354"/>
    </location>
</feature>
<proteinExistence type="predicted"/>
<dbReference type="STRING" id="336963.C4JIS2"/>
<feature type="region of interest" description="Disordered" evidence="1">
    <location>
        <begin position="1"/>
        <end position="34"/>
    </location>
</feature>
<dbReference type="KEGG" id="ure:UREG_02933"/>
<dbReference type="GeneID" id="8443549"/>
<feature type="region of interest" description="Disordered" evidence="1">
    <location>
        <begin position="55"/>
        <end position="155"/>
    </location>
</feature>
<keyword evidence="3" id="KW-1185">Reference proteome</keyword>
<dbReference type="eggNOG" id="ENOG502SD8Z">
    <property type="taxonomic scope" value="Eukaryota"/>
</dbReference>
<evidence type="ECO:0000313" key="2">
    <source>
        <dbReference type="EMBL" id="EEP78084.1"/>
    </source>
</evidence>
<evidence type="ECO:0000256" key="1">
    <source>
        <dbReference type="SAM" id="MobiDB-lite"/>
    </source>
</evidence>
<reference evidence="3" key="1">
    <citation type="journal article" date="2009" name="Genome Res.">
        <title>Comparative genomic analyses of the human fungal pathogens Coccidioides and their relatives.</title>
        <authorList>
            <person name="Sharpton T.J."/>
            <person name="Stajich J.E."/>
            <person name="Rounsley S.D."/>
            <person name="Gardner M.J."/>
            <person name="Wortman J.R."/>
            <person name="Jordar V.S."/>
            <person name="Maiti R."/>
            <person name="Kodira C.D."/>
            <person name="Neafsey D.E."/>
            <person name="Zeng Q."/>
            <person name="Hung C.-Y."/>
            <person name="McMahan C."/>
            <person name="Muszewska A."/>
            <person name="Grynberg M."/>
            <person name="Mandel M.A."/>
            <person name="Kellner E.M."/>
            <person name="Barker B.M."/>
            <person name="Galgiani J.N."/>
            <person name="Orbach M.J."/>
            <person name="Kirkland T.N."/>
            <person name="Cole G.T."/>
            <person name="Henn M.R."/>
            <person name="Birren B.W."/>
            <person name="Taylor J.W."/>
        </authorList>
    </citation>
    <scope>NUCLEOTIDE SEQUENCE [LARGE SCALE GENOMIC DNA]</scope>
    <source>
        <strain evidence="3">UAMH 1704</strain>
    </source>
</reference>
<feature type="region of interest" description="Disordered" evidence="1">
    <location>
        <begin position="278"/>
        <end position="393"/>
    </location>
</feature>
<dbReference type="RefSeq" id="XP_002543417.1">
    <property type="nucleotide sequence ID" value="XM_002543371.1"/>
</dbReference>
<protein>
    <submittedName>
        <fullName evidence="2">Uncharacterized protein</fullName>
    </submittedName>
</protein>
<dbReference type="HOGENOM" id="CLU_600194_0_0_1"/>